<dbReference type="InterPro" id="IPR011611">
    <property type="entry name" value="PfkB_dom"/>
</dbReference>
<dbReference type="CDD" id="cd01166">
    <property type="entry name" value="KdgK"/>
    <property type="match status" value="1"/>
</dbReference>
<protein>
    <submittedName>
        <fullName evidence="7">Sugar kinase</fullName>
    </submittedName>
</protein>
<dbReference type="Proteomes" id="UP000030380">
    <property type="component" value="Unassembled WGS sequence"/>
</dbReference>
<dbReference type="PROSITE" id="PS00584">
    <property type="entry name" value="PFKB_KINASES_2"/>
    <property type="match status" value="1"/>
</dbReference>
<name>A0A0A3BDF2_9PAST</name>
<reference evidence="7 8" key="1">
    <citation type="submission" date="2014-11" db="EMBL/GenBank/DDBJ databases">
        <title>Draft genome sequence of Chelonobacter oris 1662T, associated with respiratory disease in Hermann's Tortoises.</title>
        <authorList>
            <person name="Kudirkiene E."/>
            <person name="Hansen M.J."/>
            <person name="Bojesen A.M."/>
        </authorList>
    </citation>
    <scope>NUCLEOTIDE SEQUENCE [LARGE SCALE GENOMIC DNA]</scope>
    <source>
        <strain evidence="7 8">1662</strain>
    </source>
</reference>
<evidence type="ECO:0000313" key="7">
    <source>
        <dbReference type="EMBL" id="KGQ71574.1"/>
    </source>
</evidence>
<dbReference type="InterPro" id="IPR029056">
    <property type="entry name" value="Ribokinase-like"/>
</dbReference>
<proteinExistence type="inferred from homology"/>
<dbReference type="OrthoDB" id="9806249at2"/>
<dbReference type="InterPro" id="IPR050306">
    <property type="entry name" value="PfkB_Carbo_kinase"/>
</dbReference>
<dbReference type="SUPFAM" id="SSF53613">
    <property type="entry name" value="Ribokinase-like"/>
    <property type="match status" value="1"/>
</dbReference>
<dbReference type="Gene3D" id="3.40.1190.20">
    <property type="match status" value="1"/>
</dbReference>
<evidence type="ECO:0000313" key="8">
    <source>
        <dbReference type="Proteomes" id="UP000030380"/>
    </source>
</evidence>
<dbReference type="RefSeq" id="WP_034611986.1">
    <property type="nucleotide sequence ID" value="NZ_JSUM01000001.1"/>
</dbReference>
<keyword evidence="5" id="KW-0067">ATP-binding</keyword>
<sequence length="312" mass="33661">MSQKVLTIGEILVEIVATTKGNGFLEIQPFIGPFPSGAPAIFIDQVGKLGTPCAMISRVGDDDFGRLNLNRLAADHVDISGIVMAKGETTGSAFIRYREDGSRKFVFNIANSACGKLEENSEIEQLLQQCRHLHLMGTALSSPGLNKMALKAIQAIKSHGGTVSFDPNLRAEMMTPTLHADLDAVLAQTDLFLPSGDELFLFTRAKDEHTAINELLNRGIREIVLKRGHQGASYFAEGKRFDVAAHSVTELDPTGAGDSFGGAFVSFWLNGSSPQEALYYANIAGARAVTFLGPMEGTSTRVELEQFLNVAK</sequence>
<evidence type="ECO:0000256" key="1">
    <source>
        <dbReference type="ARBA" id="ARBA00010688"/>
    </source>
</evidence>
<evidence type="ECO:0000256" key="3">
    <source>
        <dbReference type="ARBA" id="ARBA00022741"/>
    </source>
</evidence>
<keyword evidence="4 7" id="KW-0418">Kinase</keyword>
<evidence type="ECO:0000256" key="2">
    <source>
        <dbReference type="ARBA" id="ARBA00022679"/>
    </source>
</evidence>
<keyword evidence="2" id="KW-0808">Transferase</keyword>
<dbReference type="PANTHER" id="PTHR43085">
    <property type="entry name" value="HEXOKINASE FAMILY MEMBER"/>
    <property type="match status" value="1"/>
</dbReference>
<comment type="similarity">
    <text evidence="1">Belongs to the carbohydrate kinase PfkB family.</text>
</comment>
<dbReference type="EMBL" id="JSUM01000001">
    <property type="protein sequence ID" value="KGQ71574.1"/>
    <property type="molecule type" value="Genomic_DNA"/>
</dbReference>
<dbReference type="AlphaFoldDB" id="A0A0A3BDF2"/>
<dbReference type="InterPro" id="IPR002173">
    <property type="entry name" value="Carboh/pur_kinase_PfkB_CS"/>
</dbReference>
<keyword evidence="8" id="KW-1185">Reference proteome</keyword>
<dbReference type="STRING" id="505317.OA57_00460"/>
<dbReference type="PANTHER" id="PTHR43085:SF1">
    <property type="entry name" value="PSEUDOURIDINE KINASE-RELATED"/>
    <property type="match status" value="1"/>
</dbReference>
<gene>
    <name evidence="7" type="ORF">OA57_00460</name>
</gene>
<keyword evidence="3" id="KW-0547">Nucleotide-binding</keyword>
<accession>A0A0A3BDF2</accession>
<dbReference type="GO" id="GO:0005524">
    <property type="term" value="F:ATP binding"/>
    <property type="evidence" value="ECO:0007669"/>
    <property type="project" value="UniProtKB-KW"/>
</dbReference>
<evidence type="ECO:0000256" key="5">
    <source>
        <dbReference type="ARBA" id="ARBA00022840"/>
    </source>
</evidence>
<evidence type="ECO:0000256" key="4">
    <source>
        <dbReference type="ARBA" id="ARBA00022777"/>
    </source>
</evidence>
<dbReference type="Pfam" id="PF00294">
    <property type="entry name" value="PfkB"/>
    <property type="match status" value="1"/>
</dbReference>
<evidence type="ECO:0000259" key="6">
    <source>
        <dbReference type="Pfam" id="PF00294"/>
    </source>
</evidence>
<organism evidence="7 8">
    <name type="scientific">Chelonobacter oris</name>
    <dbReference type="NCBI Taxonomy" id="505317"/>
    <lineage>
        <taxon>Bacteria</taxon>
        <taxon>Pseudomonadati</taxon>
        <taxon>Pseudomonadota</taxon>
        <taxon>Gammaproteobacteria</taxon>
        <taxon>Pasteurellales</taxon>
        <taxon>Pasteurellaceae</taxon>
        <taxon>Chelonobacter</taxon>
    </lineage>
</organism>
<dbReference type="GO" id="GO:0016301">
    <property type="term" value="F:kinase activity"/>
    <property type="evidence" value="ECO:0007669"/>
    <property type="project" value="UniProtKB-KW"/>
</dbReference>
<comment type="caution">
    <text evidence="7">The sequence shown here is derived from an EMBL/GenBank/DDBJ whole genome shotgun (WGS) entry which is preliminary data.</text>
</comment>
<feature type="domain" description="Carbohydrate kinase PfkB" evidence="6">
    <location>
        <begin position="3"/>
        <end position="297"/>
    </location>
</feature>